<keyword evidence="3" id="KW-1185">Reference proteome</keyword>
<feature type="region of interest" description="Disordered" evidence="1">
    <location>
        <begin position="1"/>
        <end position="55"/>
    </location>
</feature>
<gene>
    <name evidence="2" type="ORF">H9624_01755</name>
</gene>
<dbReference type="Proteomes" id="UP000661894">
    <property type="component" value="Unassembled WGS sequence"/>
</dbReference>
<feature type="region of interest" description="Disordered" evidence="1">
    <location>
        <begin position="409"/>
        <end position="453"/>
    </location>
</feature>
<evidence type="ECO:0000313" key="2">
    <source>
        <dbReference type="EMBL" id="MBD8061046.1"/>
    </source>
</evidence>
<evidence type="ECO:0000313" key="3">
    <source>
        <dbReference type="Proteomes" id="UP000661894"/>
    </source>
</evidence>
<dbReference type="InterPro" id="IPR009045">
    <property type="entry name" value="Zn_M74/Hedgehog-like"/>
</dbReference>
<dbReference type="EMBL" id="JACSPO010000001">
    <property type="protein sequence ID" value="MBD8061046.1"/>
    <property type="molecule type" value="Genomic_DNA"/>
</dbReference>
<protein>
    <recommendedName>
        <fullName evidence="4">Peptidase M15C domain-containing protein</fullName>
    </recommendedName>
</protein>
<comment type="caution">
    <text evidence="2">The sequence shown here is derived from an EMBL/GenBank/DDBJ whole genome shotgun (WGS) entry which is preliminary data.</text>
</comment>
<feature type="compositionally biased region" description="Low complexity" evidence="1">
    <location>
        <begin position="441"/>
        <end position="453"/>
    </location>
</feature>
<feature type="compositionally biased region" description="Basic residues" evidence="1">
    <location>
        <begin position="16"/>
        <end position="28"/>
    </location>
</feature>
<evidence type="ECO:0000256" key="1">
    <source>
        <dbReference type="SAM" id="MobiDB-lite"/>
    </source>
</evidence>
<proteinExistence type="predicted"/>
<accession>A0ABR8YY95</accession>
<organism evidence="2 3">
    <name type="scientific">Oceanitalea stevensii</name>
    <dbReference type="NCBI Taxonomy" id="2763072"/>
    <lineage>
        <taxon>Bacteria</taxon>
        <taxon>Bacillati</taxon>
        <taxon>Actinomycetota</taxon>
        <taxon>Actinomycetes</taxon>
        <taxon>Micrococcales</taxon>
        <taxon>Bogoriellaceae</taxon>
        <taxon>Georgenia</taxon>
    </lineage>
</organism>
<sequence>MQRTAGNLAVVGLLTRSRRRRPPPRRVQRAPLDPKQDPKGYTQPQGVKNVAGSGTTRRVVTVPGFGVTGGFKAEYTHRKKDAKTGELVEVRTPSAERRMTEQSPDNTAVVVMPDVLDKNRPVRVVLHFHGFGFRGGTDPHAGYAVASGKSKDPAHGALGTVRDVDQEHWSQQIGAVNTARGASGPQTVAVLAQGRGRSEFGKVPTFPYVRAVLDAVPELAGVSDFSLVVSGHSGGGSTQVAGKVADLRDAAPPPASGTAPTRPSDVVVMFDAEGVLSVMSWVVGKVGELAAGLKADPAGGQRLIDESPKFRGYFAEWGGYRTPYVTANRMLKRALATVPDQWTLAGSPGPGTKVEDLFRIVAVPGVRHETVISKTGPATEGALADALTASTSPTSDRAQALPWDAKTVPELKAAKPKKKAPAVQPLAVQRDDPATAPPAPAAVAPKPKATTWKASDAASDYALTTEDTTLLASQTAAERAADRAAFGKRQQDRIVELTKAAKKRALTPEETTELAGLQALRTKVENANRALRRTDVEQILDDAGFTVAGWYGDIQKGSFLGVPARVHKSLAERLTQAETALVGDAAINPDGADAKTLGTTLGMYGTASDLRAPKNAVGGSSLSLHTFGLAVDLNYKGNPFLGNQGKTAPDVVARATSLVNGAAVDVLTDLGDAQASFTALKAANDALKTYFSYREAANRPLLDAKLTGRTAAAGEPADATGWIKVIEQDYVALKDKGDFKKHKPPEEGFLDLDERVVMALVGAGLTWGGTYKTAKDIMHVDLREGDGGKVNKARIKHTDST</sequence>
<name>A0ABR8YY95_9MICO</name>
<reference evidence="2 3" key="1">
    <citation type="submission" date="2020-08" db="EMBL/GenBank/DDBJ databases">
        <title>A Genomic Blueprint of the Chicken Gut Microbiome.</title>
        <authorList>
            <person name="Gilroy R."/>
            <person name="Ravi A."/>
            <person name="Getino M."/>
            <person name="Pursley I."/>
            <person name="Horton D.L."/>
            <person name="Alikhan N.-F."/>
            <person name="Baker D."/>
            <person name="Gharbi K."/>
            <person name="Hall N."/>
            <person name="Watson M."/>
            <person name="Adriaenssens E.M."/>
            <person name="Foster-Nyarko E."/>
            <person name="Jarju S."/>
            <person name="Secka A."/>
            <person name="Antonio M."/>
            <person name="Oren A."/>
            <person name="Chaudhuri R."/>
            <person name="La Ragione R.M."/>
            <person name="Hildebrand F."/>
            <person name="Pallen M.J."/>
        </authorList>
    </citation>
    <scope>NUCLEOTIDE SEQUENCE [LARGE SCALE GENOMIC DNA]</scope>
    <source>
        <strain evidence="2 3">Sa1BUA1</strain>
    </source>
</reference>
<dbReference type="SUPFAM" id="SSF55166">
    <property type="entry name" value="Hedgehog/DD-peptidase"/>
    <property type="match status" value="1"/>
</dbReference>
<evidence type="ECO:0008006" key="4">
    <source>
        <dbReference type="Google" id="ProtNLM"/>
    </source>
</evidence>